<reference evidence="1 2" key="1">
    <citation type="submission" date="2020-04" db="EMBL/GenBank/DDBJ databases">
        <title>MicrobeNet Type strains.</title>
        <authorList>
            <person name="Nicholson A.C."/>
        </authorList>
    </citation>
    <scope>NUCLEOTIDE SEQUENCE [LARGE SCALE GENOMIC DNA]</scope>
    <source>
        <strain evidence="1 2">ATCC 23612</strain>
    </source>
</reference>
<dbReference type="EMBL" id="JAAXPG010000035">
    <property type="protein sequence ID" value="NKZ01332.1"/>
    <property type="molecule type" value="Genomic_DNA"/>
</dbReference>
<protein>
    <submittedName>
        <fullName evidence="1">Uncharacterized protein</fullName>
    </submittedName>
</protein>
<keyword evidence="2" id="KW-1185">Reference proteome</keyword>
<accession>A0A7X6MHB7</accession>
<proteinExistence type="predicted"/>
<comment type="caution">
    <text evidence="1">The sequence shown here is derived from an EMBL/GenBank/DDBJ whole genome shotgun (WGS) entry which is preliminary data.</text>
</comment>
<evidence type="ECO:0000313" key="2">
    <source>
        <dbReference type="Proteomes" id="UP000553209"/>
    </source>
</evidence>
<dbReference type="Proteomes" id="UP000553209">
    <property type="component" value="Unassembled WGS sequence"/>
</dbReference>
<organism evidence="1 2">
    <name type="scientific">Nocardiopsis alborubida</name>
    <dbReference type="NCBI Taxonomy" id="146802"/>
    <lineage>
        <taxon>Bacteria</taxon>
        <taxon>Bacillati</taxon>
        <taxon>Actinomycetota</taxon>
        <taxon>Actinomycetes</taxon>
        <taxon>Streptosporangiales</taxon>
        <taxon>Nocardiopsidaceae</taxon>
        <taxon>Nocardiopsis</taxon>
    </lineage>
</organism>
<gene>
    <name evidence="1" type="ORF">HGB44_27200</name>
</gene>
<evidence type="ECO:0000313" key="1">
    <source>
        <dbReference type="EMBL" id="NKZ01332.1"/>
    </source>
</evidence>
<sequence>MVLLLTPVEVLQGGSVAFQRLLDLAAVEGTAETVVRGEEFLVGPPTYAAAEFLPFALLPVPSLLEALDLGAEFLDALL</sequence>
<dbReference type="RefSeq" id="WP_168444166.1">
    <property type="nucleotide sequence ID" value="NZ_JAAXPG010000035.1"/>
</dbReference>
<name>A0A7X6MHB7_9ACTN</name>
<dbReference type="AlphaFoldDB" id="A0A7X6MHB7"/>